<dbReference type="EMBL" id="KQ484214">
    <property type="protein sequence ID" value="KYP36451.1"/>
    <property type="molecule type" value="Genomic_DNA"/>
</dbReference>
<keyword evidence="2" id="KW-1185">Reference proteome</keyword>
<evidence type="ECO:0000313" key="1">
    <source>
        <dbReference type="EMBL" id="KYP36451.1"/>
    </source>
</evidence>
<dbReference type="AlphaFoldDB" id="A0A151R1H9"/>
<reference evidence="1" key="1">
    <citation type="journal article" date="2012" name="Nat. Biotechnol.">
        <title>Draft genome sequence of pigeonpea (Cajanus cajan), an orphan legume crop of resource-poor farmers.</title>
        <authorList>
            <person name="Varshney R.K."/>
            <person name="Chen W."/>
            <person name="Li Y."/>
            <person name="Bharti A.K."/>
            <person name="Saxena R.K."/>
            <person name="Schlueter J.A."/>
            <person name="Donoghue M.T."/>
            <person name="Azam S."/>
            <person name="Fan G."/>
            <person name="Whaley A.M."/>
            <person name="Farmer A.D."/>
            <person name="Sheridan J."/>
            <person name="Iwata A."/>
            <person name="Tuteja R."/>
            <person name="Penmetsa R.V."/>
            <person name="Wu W."/>
            <person name="Upadhyaya H.D."/>
            <person name="Yang S.P."/>
            <person name="Shah T."/>
            <person name="Saxena K.B."/>
            <person name="Michael T."/>
            <person name="McCombie W.R."/>
            <person name="Yang B."/>
            <person name="Zhang G."/>
            <person name="Yang H."/>
            <person name="Wang J."/>
            <person name="Spillane C."/>
            <person name="Cook D.R."/>
            <person name="May G.D."/>
            <person name="Xu X."/>
            <person name="Jackson S.A."/>
        </authorList>
    </citation>
    <scope>NUCLEOTIDE SEQUENCE [LARGE SCALE GENOMIC DNA]</scope>
</reference>
<accession>A0A151R1H9</accession>
<organism evidence="1 2">
    <name type="scientific">Cajanus cajan</name>
    <name type="common">Pigeon pea</name>
    <name type="synonym">Cajanus indicus</name>
    <dbReference type="NCBI Taxonomy" id="3821"/>
    <lineage>
        <taxon>Eukaryota</taxon>
        <taxon>Viridiplantae</taxon>
        <taxon>Streptophyta</taxon>
        <taxon>Embryophyta</taxon>
        <taxon>Tracheophyta</taxon>
        <taxon>Spermatophyta</taxon>
        <taxon>Magnoliopsida</taxon>
        <taxon>eudicotyledons</taxon>
        <taxon>Gunneridae</taxon>
        <taxon>Pentapetalae</taxon>
        <taxon>rosids</taxon>
        <taxon>fabids</taxon>
        <taxon>Fabales</taxon>
        <taxon>Fabaceae</taxon>
        <taxon>Papilionoideae</taxon>
        <taxon>50 kb inversion clade</taxon>
        <taxon>NPAAA clade</taxon>
        <taxon>indigoferoid/millettioid clade</taxon>
        <taxon>Phaseoleae</taxon>
        <taxon>Cajanus</taxon>
    </lineage>
</organism>
<protein>
    <submittedName>
        <fullName evidence="1">Uncharacterized protein</fullName>
    </submittedName>
</protein>
<dbReference type="Proteomes" id="UP000075243">
    <property type="component" value="Unassembled WGS sequence"/>
</dbReference>
<proteinExistence type="predicted"/>
<name>A0A151R1H9_CAJCA</name>
<gene>
    <name evidence="1" type="ORF">KK1_042426</name>
</gene>
<evidence type="ECO:0000313" key="2">
    <source>
        <dbReference type="Proteomes" id="UP000075243"/>
    </source>
</evidence>
<sequence>MDQRSRYLGKWSYNWEGPYIIEQVYSKNAYVLKDINSNVSKVINGKYLKCFHRRTE</sequence>
<dbReference type="Gramene" id="C.cajan_43337.t">
    <property type="protein sequence ID" value="C.cajan_43337.t.cds1"/>
    <property type="gene ID" value="C.cajan_43337"/>
</dbReference>